<evidence type="ECO:0000313" key="2">
    <source>
        <dbReference type="Proteomes" id="UP000030762"/>
    </source>
</evidence>
<dbReference type="PANTHER" id="PTHR24112:SF66">
    <property type="entry name" value="LEUCINE-RICH REPEAT, ISOFORM F"/>
    <property type="match status" value="1"/>
</dbReference>
<dbReference type="SUPFAM" id="SSF52047">
    <property type="entry name" value="RNI-like"/>
    <property type="match status" value="2"/>
</dbReference>
<dbReference type="Proteomes" id="UP000030762">
    <property type="component" value="Unassembled WGS sequence"/>
</dbReference>
<dbReference type="OMA" id="HFDPGTH"/>
<dbReference type="InterPro" id="IPR051279">
    <property type="entry name" value="PP1-Reg/Actin-Interact_Protein"/>
</dbReference>
<dbReference type="STRING" id="1156394.T0QG75"/>
<dbReference type="eggNOG" id="KOG4242">
    <property type="taxonomic scope" value="Eukaryota"/>
</dbReference>
<keyword evidence="2" id="KW-1185">Reference proteome</keyword>
<sequence>MSIPWPVNRLSYEAISDDDHAFVERTFTGRCDAPLVAKWVQQFKPKASFQKRLLVISKYRVLTLKPQTIGAKLKVAKDWALLDLLKLQVDASESAHTLKLIFKAGRILQLDPGVHCEDVARTLQRCLHTMALAYPPASKPKMVLPLGLAWDEFTHDAPRLTDAYRAYCDWYKAPFRDWVAAKLEESSVATPPVLDYEACLLAGGGEMETAEKTLDAMAVVSTCRFAPSFQGLLVHDVVLDDDGVSRAFETIGYNPNLRELRLTKVHLSRSALSALEEVVQCKLKDPSSWRLETIDLSENKLAREMVVALASCLKQFPSGLHNLYLAKCGMTHVLPLVTTLKLPSWTATLRVLDLSFNPLDLQSSTALTEWLGRASSLTRLAVAGTNIDAAKLLRSIHLNTVLHTSSLLSLDLSHLTLKDEAVADLGAILGATQSLASLVLRNLSVPKRGLETILTPWFANPRFTSQPLSLDMSENDLSTKGKVLADLFLASPLVLRESLWLNQCGLRDEALAVVVAALSSCRQLRALHLENNGGTPLASMLGAFFSGPLEMRPGDAFATLLTSSRALQELYIGSTIPSLRYPLSVLRPIVHSIGSSASSLEVLDLSGNRGGDEVALCLASALPKTTKLRALFWDGNHTSVLGFERFHEGLLRNASVTVMPVPIQDTRRLLDLKEPRREALFAVLGALYGCIQRNMAAATTNVLASVIVREDLLRGSYEEGALWRSTLLRNSPIDVRQSWSSALQSVQPMV</sequence>
<protein>
    <submittedName>
        <fullName evidence="1">Uncharacterized protein</fullName>
    </submittedName>
</protein>
<evidence type="ECO:0000313" key="1">
    <source>
        <dbReference type="EMBL" id="EQC32610.1"/>
    </source>
</evidence>
<name>T0QG75_SAPDV</name>
<dbReference type="InterPro" id="IPR032675">
    <property type="entry name" value="LRR_dom_sf"/>
</dbReference>
<dbReference type="OrthoDB" id="18598at2759"/>
<gene>
    <name evidence="1" type="ORF">SDRG_09923</name>
</gene>
<dbReference type="SMART" id="SM00368">
    <property type="entry name" value="LRR_RI"/>
    <property type="match status" value="5"/>
</dbReference>
<dbReference type="Gene3D" id="3.80.10.10">
    <property type="entry name" value="Ribonuclease Inhibitor"/>
    <property type="match status" value="1"/>
</dbReference>
<dbReference type="AlphaFoldDB" id="T0QG75"/>
<organism evidence="1 2">
    <name type="scientific">Saprolegnia diclina (strain VS20)</name>
    <dbReference type="NCBI Taxonomy" id="1156394"/>
    <lineage>
        <taxon>Eukaryota</taxon>
        <taxon>Sar</taxon>
        <taxon>Stramenopiles</taxon>
        <taxon>Oomycota</taxon>
        <taxon>Saprolegniomycetes</taxon>
        <taxon>Saprolegniales</taxon>
        <taxon>Saprolegniaceae</taxon>
        <taxon>Saprolegnia</taxon>
    </lineage>
</organism>
<dbReference type="RefSeq" id="XP_008614111.1">
    <property type="nucleotide sequence ID" value="XM_008615889.1"/>
</dbReference>
<dbReference type="VEuPathDB" id="FungiDB:SDRG_09923"/>
<reference evidence="1 2" key="1">
    <citation type="submission" date="2012-04" db="EMBL/GenBank/DDBJ databases">
        <title>The Genome Sequence of Saprolegnia declina VS20.</title>
        <authorList>
            <consortium name="The Broad Institute Genome Sequencing Platform"/>
            <person name="Russ C."/>
            <person name="Nusbaum C."/>
            <person name="Tyler B."/>
            <person name="van West P."/>
            <person name="Dieguez-Uribeondo J."/>
            <person name="de Bruijn I."/>
            <person name="Tripathy S."/>
            <person name="Jiang R."/>
            <person name="Young S.K."/>
            <person name="Zeng Q."/>
            <person name="Gargeya S."/>
            <person name="Fitzgerald M."/>
            <person name="Haas B."/>
            <person name="Abouelleil A."/>
            <person name="Alvarado L."/>
            <person name="Arachchi H.M."/>
            <person name="Berlin A."/>
            <person name="Chapman S.B."/>
            <person name="Goldberg J."/>
            <person name="Griggs A."/>
            <person name="Gujja S."/>
            <person name="Hansen M."/>
            <person name="Howarth C."/>
            <person name="Imamovic A."/>
            <person name="Larimer J."/>
            <person name="McCowen C."/>
            <person name="Montmayeur A."/>
            <person name="Murphy C."/>
            <person name="Neiman D."/>
            <person name="Pearson M."/>
            <person name="Priest M."/>
            <person name="Roberts A."/>
            <person name="Saif S."/>
            <person name="Shea T."/>
            <person name="Sisk P."/>
            <person name="Sykes S."/>
            <person name="Wortman J."/>
            <person name="Nusbaum C."/>
            <person name="Birren B."/>
        </authorList>
    </citation>
    <scope>NUCLEOTIDE SEQUENCE [LARGE SCALE GENOMIC DNA]</scope>
    <source>
        <strain evidence="1 2">VS20</strain>
    </source>
</reference>
<accession>T0QG75</accession>
<dbReference type="EMBL" id="JH767163">
    <property type="protein sequence ID" value="EQC32610.1"/>
    <property type="molecule type" value="Genomic_DNA"/>
</dbReference>
<dbReference type="PANTHER" id="PTHR24112">
    <property type="entry name" value="LEUCINE-RICH REPEAT, ISOFORM F-RELATED"/>
    <property type="match status" value="1"/>
</dbReference>
<dbReference type="GeneID" id="19950650"/>
<proteinExistence type="predicted"/>
<dbReference type="InParanoid" id="T0QG75"/>